<feature type="chain" id="PRO_5043982566" evidence="1">
    <location>
        <begin position="22"/>
        <end position="288"/>
    </location>
</feature>
<evidence type="ECO:0000256" key="1">
    <source>
        <dbReference type="SAM" id="SignalP"/>
    </source>
</evidence>
<gene>
    <name evidence="2" type="ORF">PUMCH_001316</name>
</gene>
<evidence type="ECO:0000313" key="3">
    <source>
        <dbReference type="Proteomes" id="UP001338582"/>
    </source>
</evidence>
<keyword evidence="3" id="KW-1185">Reference proteome</keyword>
<accession>A0AAX4H8N9</accession>
<dbReference type="EMBL" id="CP138895">
    <property type="protein sequence ID" value="WPK24060.1"/>
    <property type="molecule type" value="Genomic_DNA"/>
</dbReference>
<proteinExistence type="predicted"/>
<feature type="signal peptide" evidence="1">
    <location>
        <begin position="1"/>
        <end position="21"/>
    </location>
</feature>
<sequence length="288" mass="31934">MRFPIPASLTVLTLLTGIVTAENSQYKELQDEIFATKSDLYLDKFPEIYRRSLNTRSSARSVRSNELKVTITDPVPQTSKTKIVIESITDFLNPKLQKRLSNISNYFITSNRETLIYFDRELKEWMLHKFKEKTSDIAPKAGDKIALARCLSTAHGGSGYVTSQLDVSVYAESTFASPIDVILMDAENTVIASLSFGLNLGGAAGFTGSITCNAVEGQFVQPFLYPYFFQVPPGRRIKVRVDDDKGLETQGEWHDTALFLRVLARGLLECAVGSDSSICQSSIPVLPV</sequence>
<protein>
    <submittedName>
        <fullName evidence="2">Uncharacterized protein</fullName>
    </submittedName>
</protein>
<dbReference type="Proteomes" id="UP001338582">
    <property type="component" value="Chromosome 2"/>
</dbReference>
<dbReference type="KEGG" id="asau:88172382"/>
<name>A0AAX4H8N9_9ASCO</name>
<reference evidence="2 3" key="1">
    <citation type="submission" date="2023-10" db="EMBL/GenBank/DDBJ databases">
        <title>Draft Genome Sequence of Candida saopaulonensis from a very Premature Infant with Sepsis.</title>
        <authorList>
            <person name="Ning Y."/>
            <person name="Dai R."/>
            <person name="Xiao M."/>
            <person name="Xu Y."/>
            <person name="Yan Q."/>
            <person name="Zhang L."/>
        </authorList>
    </citation>
    <scope>NUCLEOTIDE SEQUENCE [LARGE SCALE GENOMIC DNA]</scope>
    <source>
        <strain evidence="2 3">19XY460</strain>
    </source>
</reference>
<dbReference type="GeneID" id="88172382"/>
<evidence type="ECO:0000313" key="2">
    <source>
        <dbReference type="EMBL" id="WPK24060.1"/>
    </source>
</evidence>
<organism evidence="2 3">
    <name type="scientific">Australozyma saopauloensis</name>
    <dbReference type="NCBI Taxonomy" id="291208"/>
    <lineage>
        <taxon>Eukaryota</taxon>
        <taxon>Fungi</taxon>
        <taxon>Dikarya</taxon>
        <taxon>Ascomycota</taxon>
        <taxon>Saccharomycotina</taxon>
        <taxon>Pichiomycetes</taxon>
        <taxon>Metschnikowiaceae</taxon>
        <taxon>Australozyma</taxon>
    </lineage>
</organism>
<dbReference type="RefSeq" id="XP_062876444.1">
    <property type="nucleotide sequence ID" value="XM_063020374.1"/>
</dbReference>
<keyword evidence="1" id="KW-0732">Signal</keyword>
<dbReference type="AlphaFoldDB" id="A0AAX4H8N9"/>